<feature type="domain" description="RNA polymerase sigma-70 region 2" evidence="6">
    <location>
        <begin position="31"/>
        <end position="96"/>
    </location>
</feature>
<dbReference type="NCBIfam" id="TIGR02937">
    <property type="entry name" value="sigma70-ECF"/>
    <property type="match status" value="1"/>
</dbReference>
<dbReference type="SUPFAM" id="SSF88946">
    <property type="entry name" value="Sigma2 domain of RNA polymerase sigma factors"/>
    <property type="match status" value="1"/>
</dbReference>
<dbReference type="Pfam" id="PF04542">
    <property type="entry name" value="Sigma70_r2"/>
    <property type="match status" value="1"/>
</dbReference>
<dbReference type="GO" id="GO:0006352">
    <property type="term" value="P:DNA-templated transcription initiation"/>
    <property type="evidence" value="ECO:0007669"/>
    <property type="project" value="InterPro"/>
</dbReference>
<keyword evidence="2" id="KW-0805">Transcription regulation</keyword>
<dbReference type="EMBL" id="AP021876">
    <property type="protein sequence ID" value="BBO83078.1"/>
    <property type="molecule type" value="Genomic_DNA"/>
</dbReference>
<dbReference type="InterPro" id="IPR039425">
    <property type="entry name" value="RNA_pol_sigma-70-like"/>
</dbReference>
<dbReference type="RefSeq" id="WP_155323370.1">
    <property type="nucleotide sequence ID" value="NZ_AP021876.1"/>
</dbReference>
<evidence type="ECO:0000259" key="7">
    <source>
        <dbReference type="Pfam" id="PF04545"/>
    </source>
</evidence>
<evidence type="ECO:0000256" key="1">
    <source>
        <dbReference type="ARBA" id="ARBA00010641"/>
    </source>
</evidence>
<dbReference type="PANTHER" id="PTHR43133">
    <property type="entry name" value="RNA POLYMERASE ECF-TYPE SIGMA FACTO"/>
    <property type="match status" value="1"/>
</dbReference>
<dbReference type="InterPro" id="IPR014284">
    <property type="entry name" value="RNA_pol_sigma-70_dom"/>
</dbReference>
<dbReference type="Pfam" id="PF04545">
    <property type="entry name" value="Sigma70_r4"/>
    <property type="match status" value="1"/>
</dbReference>
<evidence type="ECO:0000313" key="8">
    <source>
        <dbReference type="EMBL" id="BBO83078.1"/>
    </source>
</evidence>
<dbReference type="InterPro" id="IPR007630">
    <property type="entry name" value="RNA_pol_sigma70_r4"/>
</dbReference>
<dbReference type="InterPro" id="IPR036388">
    <property type="entry name" value="WH-like_DNA-bd_sf"/>
</dbReference>
<dbReference type="Gene3D" id="1.10.1740.10">
    <property type="match status" value="1"/>
</dbReference>
<dbReference type="Gene3D" id="1.10.10.10">
    <property type="entry name" value="Winged helix-like DNA-binding domain superfamily/Winged helix DNA-binding domain"/>
    <property type="match status" value="1"/>
</dbReference>
<sequence length="197" mass="23082">MPQLDDIKPQLDDIDLAESCLGGDQQDCNSLFDRHRQVLFIYIKKKVGDHEVARDLTQETLLRAYRGLRDFEWDSSFKTWLFSIAINQFRDYHRRKHALKRLGDEVPFGIEEDIDKNLRGDIEALIEKKEKMDKVNAGIQQLPKRQREILQLTQKGLNYNEIAHKLKISRIAVGTNKTEALKNLRAILKKIKKDKKK</sequence>
<dbReference type="InterPro" id="IPR013324">
    <property type="entry name" value="RNA_pol_sigma_r3/r4-like"/>
</dbReference>
<organism evidence="8 9">
    <name type="scientific">Desulfosarcina ovata subsp. sediminis</name>
    <dbReference type="NCBI Taxonomy" id="885957"/>
    <lineage>
        <taxon>Bacteria</taxon>
        <taxon>Pseudomonadati</taxon>
        <taxon>Thermodesulfobacteriota</taxon>
        <taxon>Desulfobacteria</taxon>
        <taxon>Desulfobacterales</taxon>
        <taxon>Desulfosarcinaceae</taxon>
        <taxon>Desulfosarcina</taxon>
    </lineage>
</organism>
<evidence type="ECO:0000256" key="4">
    <source>
        <dbReference type="ARBA" id="ARBA00023125"/>
    </source>
</evidence>
<dbReference type="PANTHER" id="PTHR43133:SF8">
    <property type="entry name" value="RNA POLYMERASE SIGMA FACTOR HI_1459-RELATED"/>
    <property type="match status" value="1"/>
</dbReference>
<evidence type="ECO:0000256" key="5">
    <source>
        <dbReference type="ARBA" id="ARBA00023163"/>
    </source>
</evidence>
<dbReference type="InterPro" id="IPR013325">
    <property type="entry name" value="RNA_pol_sigma_r2"/>
</dbReference>
<protein>
    <submittedName>
        <fullName evidence="8">DNA-directed RNA polymerase sigma-70 factor</fullName>
    </submittedName>
</protein>
<evidence type="ECO:0000256" key="3">
    <source>
        <dbReference type="ARBA" id="ARBA00023082"/>
    </source>
</evidence>
<dbReference type="InterPro" id="IPR007627">
    <property type="entry name" value="RNA_pol_sigma70_r2"/>
</dbReference>
<dbReference type="AlphaFoldDB" id="A0A5K7ZS91"/>
<dbReference type="GO" id="GO:0003677">
    <property type="term" value="F:DNA binding"/>
    <property type="evidence" value="ECO:0007669"/>
    <property type="project" value="UniProtKB-KW"/>
</dbReference>
<keyword evidence="5" id="KW-0804">Transcription</keyword>
<dbReference type="SUPFAM" id="SSF88659">
    <property type="entry name" value="Sigma3 and sigma4 domains of RNA polymerase sigma factors"/>
    <property type="match status" value="1"/>
</dbReference>
<dbReference type="GO" id="GO:0016987">
    <property type="term" value="F:sigma factor activity"/>
    <property type="evidence" value="ECO:0007669"/>
    <property type="project" value="UniProtKB-KW"/>
</dbReference>
<evidence type="ECO:0000256" key="2">
    <source>
        <dbReference type="ARBA" id="ARBA00023015"/>
    </source>
</evidence>
<name>A0A5K7ZS91_9BACT</name>
<evidence type="ECO:0000259" key="6">
    <source>
        <dbReference type="Pfam" id="PF04542"/>
    </source>
</evidence>
<gene>
    <name evidence="8" type="ORF">DSCO28_36440</name>
</gene>
<keyword evidence="8" id="KW-0240">DNA-directed RNA polymerase</keyword>
<dbReference type="KEGG" id="dov:DSCO28_36440"/>
<evidence type="ECO:0000313" key="9">
    <source>
        <dbReference type="Proteomes" id="UP000425960"/>
    </source>
</evidence>
<dbReference type="GO" id="GO:0000428">
    <property type="term" value="C:DNA-directed RNA polymerase complex"/>
    <property type="evidence" value="ECO:0007669"/>
    <property type="project" value="UniProtKB-KW"/>
</dbReference>
<reference evidence="8 9" key="1">
    <citation type="submission" date="2019-11" db="EMBL/GenBank/DDBJ databases">
        <title>Comparative genomics of hydrocarbon-degrading Desulfosarcina strains.</title>
        <authorList>
            <person name="Watanabe M."/>
            <person name="Kojima H."/>
            <person name="Fukui M."/>
        </authorList>
    </citation>
    <scope>NUCLEOTIDE SEQUENCE [LARGE SCALE GENOMIC DNA]</scope>
    <source>
        <strain evidence="8 9">28bB2T</strain>
    </source>
</reference>
<feature type="domain" description="RNA polymerase sigma-70 region 4" evidence="7">
    <location>
        <begin position="139"/>
        <end position="186"/>
    </location>
</feature>
<dbReference type="Proteomes" id="UP000425960">
    <property type="component" value="Chromosome"/>
</dbReference>
<proteinExistence type="inferred from homology"/>
<accession>A0A5K7ZS91</accession>
<keyword evidence="3" id="KW-0731">Sigma factor</keyword>
<keyword evidence="4" id="KW-0238">DNA-binding</keyword>
<comment type="similarity">
    <text evidence="1">Belongs to the sigma-70 factor family. ECF subfamily.</text>
</comment>